<dbReference type="EMBL" id="JAGTXO010000011">
    <property type="protein sequence ID" value="KAG8465067.1"/>
    <property type="molecule type" value="Genomic_DNA"/>
</dbReference>
<organism evidence="1 2">
    <name type="scientific">Diacronema lutheri</name>
    <name type="common">Unicellular marine alga</name>
    <name type="synonym">Monochrysis lutheri</name>
    <dbReference type="NCBI Taxonomy" id="2081491"/>
    <lineage>
        <taxon>Eukaryota</taxon>
        <taxon>Haptista</taxon>
        <taxon>Haptophyta</taxon>
        <taxon>Pavlovophyceae</taxon>
        <taxon>Pavlovales</taxon>
        <taxon>Pavlovaceae</taxon>
        <taxon>Diacronema</taxon>
    </lineage>
</organism>
<comment type="caution">
    <text evidence="1">The sequence shown here is derived from an EMBL/GenBank/DDBJ whole genome shotgun (WGS) entry which is preliminary data.</text>
</comment>
<proteinExistence type="predicted"/>
<evidence type="ECO:0000313" key="2">
    <source>
        <dbReference type="Proteomes" id="UP000751190"/>
    </source>
</evidence>
<evidence type="ECO:0000313" key="1">
    <source>
        <dbReference type="EMBL" id="KAG8465067.1"/>
    </source>
</evidence>
<dbReference type="AlphaFoldDB" id="A0A8J6C839"/>
<keyword evidence="2" id="KW-1185">Reference proteome</keyword>
<gene>
    <name evidence="1" type="ORF">KFE25_012430</name>
</gene>
<name>A0A8J6C839_DIALT</name>
<dbReference type="Proteomes" id="UP000751190">
    <property type="component" value="Unassembled WGS sequence"/>
</dbReference>
<sequence>MDTVMAARLHEQFRREQRTNDAWKEKYGRREDFIFPTDAAKALNLRALKALSDKCTRAEYASMGERIKAIEELRAQMARCLVDVDENIGR</sequence>
<reference evidence="1" key="1">
    <citation type="submission" date="2021-05" db="EMBL/GenBank/DDBJ databases">
        <title>The genome of the haptophyte Pavlova lutheri (Diacronema luteri, Pavlovales) - a model for lipid biosynthesis in eukaryotic algae.</title>
        <authorList>
            <person name="Hulatt C.J."/>
            <person name="Posewitz M.C."/>
        </authorList>
    </citation>
    <scope>NUCLEOTIDE SEQUENCE</scope>
    <source>
        <strain evidence="1">NIVA-4/92</strain>
    </source>
</reference>
<accession>A0A8J6C839</accession>
<protein>
    <submittedName>
        <fullName evidence="1">Uncharacterized protein</fullName>
    </submittedName>
</protein>